<dbReference type="PANTHER" id="PTHR23289">
    <property type="entry name" value="CYTOCHROME C OXIDASE ASSEMBLY PROTEIN COX15"/>
    <property type="match status" value="1"/>
</dbReference>
<dbReference type="GO" id="GO:0120547">
    <property type="term" value="F:heme A synthase activity"/>
    <property type="evidence" value="ECO:0007669"/>
    <property type="project" value="UniProtKB-EC"/>
</dbReference>
<feature type="transmembrane region" description="Helical" evidence="12">
    <location>
        <begin position="261"/>
        <end position="281"/>
    </location>
</feature>
<keyword evidence="6" id="KW-0560">Oxidoreductase</keyword>
<comment type="cofactor">
    <cofactor evidence="1">
        <name>heme b</name>
        <dbReference type="ChEBI" id="CHEBI:60344"/>
    </cofactor>
</comment>
<keyword evidence="5 12" id="KW-1133">Transmembrane helix</keyword>
<dbReference type="InterPro" id="IPR023754">
    <property type="entry name" value="HemeA_Synthase_type2"/>
</dbReference>
<name>A0A2M9CRS7_9BACT</name>
<evidence type="ECO:0000256" key="2">
    <source>
        <dbReference type="ARBA" id="ARBA00004141"/>
    </source>
</evidence>
<evidence type="ECO:0000256" key="8">
    <source>
        <dbReference type="ARBA" id="ARBA00023133"/>
    </source>
</evidence>
<dbReference type="GO" id="GO:0046872">
    <property type="term" value="F:metal ion binding"/>
    <property type="evidence" value="ECO:0007669"/>
    <property type="project" value="UniProtKB-KW"/>
</dbReference>
<dbReference type="Pfam" id="PF02628">
    <property type="entry name" value="COX15-CtaA"/>
    <property type="match status" value="1"/>
</dbReference>
<evidence type="ECO:0000256" key="6">
    <source>
        <dbReference type="ARBA" id="ARBA00023002"/>
    </source>
</evidence>
<dbReference type="InterPro" id="IPR003780">
    <property type="entry name" value="COX15/CtaA_fam"/>
</dbReference>
<feature type="transmembrane region" description="Helical" evidence="12">
    <location>
        <begin position="319"/>
        <end position="343"/>
    </location>
</feature>
<feature type="transmembrane region" description="Helical" evidence="12">
    <location>
        <begin position="293"/>
        <end position="313"/>
    </location>
</feature>
<dbReference type="AlphaFoldDB" id="A0A2M9CRS7"/>
<comment type="catalytic activity">
    <reaction evidence="11">
        <text>Fe(II)-heme o + 2 A + H2O = Fe(II)-heme a + 2 AH2</text>
        <dbReference type="Rhea" id="RHEA:63388"/>
        <dbReference type="ChEBI" id="CHEBI:13193"/>
        <dbReference type="ChEBI" id="CHEBI:15377"/>
        <dbReference type="ChEBI" id="CHEBI:17499"/>
        <dbReference type="ChEBI" id="CHEBI:60530"/>
        <dbReference type="ChEBI" id="CHEBI:61715"/>
        <dbReference type="EC" id="1.17.99.9"/>
    </reaction>
    <physiologicalReaction direction="left-to-right" evidence="11">
        <dbReference type="Rhea" id="RHEA:63389"/>
    </physiologicalReaction>
</comment>
<keyword evidence="9 12" id="KW-0472">Membrane</keyword>
<dbReference type="OrthoDB" id="9793156at2"/>
<dbReference type="GO" id="GO:0006784">
    <property type="term" value="P:heme A biosynthetic process"/>
    <property type="evidence" value="ECO:0007669"/>
    <property type="project" value="InterPro"/>
</dbReference>
<comment type="caution">
    <text evidence="13">The sequence shown here is derived from an EMBL/GenBank/DDBJ whole genome shotgun (WGS) entry which is preliminary data.</text>
</comment>
<proteinExistence type="inferred from homology"/>
<sequence>MPTDTLVNARTRPVAIWLLVGVCMIMGQVWLGGVTRLTGSGLSITEWDPIMGAIPPLSHEAWEKAFHLYQQTPQYQLENRYFTLQDFKRIYFWEWLHRLWARAMGVVFIAGFVVFLVQRRFTRGMVGPLVILFLLGGLQGLVGWIMVKSGLTGEHTRVNHIKLAIHFLTAMVLLVYTFWFALLLLVRRQQCFPAKSLRVWLWVSVGVLIVQLAYGSFMAGLHAAMAAPTWPDINGYAIPPGLWGEKPPFSNLVNNVITVQFIHRLLAYVLFILLFVIGWKARKSPAGSLLRRTSWLPFGIACLQILLGVLTVIHSHVHIPIALAVSHQFVGMLLLLSLIWMFFISQKPA</sequence>
<feature type="transmembrane region" description="Helical" evidence="12">
    <location>
        <begin position="199"/>
        <end position="221"/>
    </location>
</feature>
<reference evidence="13 14" key="1">
    <citation type="submission" date="2017-11" db="EMBL/GenBank/DDBJ databases">
        <title>Genomic Encyclopedia of Archaeal and Bacterial Type Strains, Phase II (KMG-II): From Individual Species to Whole Genera.</title>
        <authorList>
            <person name="Goeker M."/>
        </authorList>
    </citation>
    <scope>NUCLEOTIDE SEQUENCE [LARGE SCALE GENOMIC DNA]</scope>
    <source>
        <strain evidence="13 14">DSM 27268</strain>
    </source>
</reference>
<evidence type="ECO:0000313" key="14">
    <source>
        <dbReference type="Proteomes" id="UP000230000"/>
    </source>
</evidence>
<comment type="pathway">
    <text evidence="10">Porphyrin-containing compound metabolism; heme A biosynthesis; heme A from heme O: step 1/1.</text>
</comment>
<evidence type="ECO:0000256" key="3">
    <source>
        <dbReference type="ARBA" id="ARBA00022692"/>
    </source>
</evidence>
<feature type="transmembrane region" description="Helical" evidence="12">
    <location>
        <begin position="99"/>
        <end position="117"/>
    </location>
</feature>
<protein>
    <submittedName>
        <fullName evidence="13">Cytochrome c oxidase assembly protein subunit 15</fullName>
    </submittedName>
</protein>
<evidence type="ECO:0000256" key="4">
    <source>
        <dbReference type="ARBA" id="ARBA00022723"/>
    </source>
</evidence>
<comment type="subcellular location">
    <subcellularLocation>
        <location evidence="2">Membrane</location>
        <topology evidence="2">Multi-pass membrane protein</topology>
    </subcellularLocation>
</comment>
<dbReference type="HAMAP" id="MF_01665">
    <property type="entry name" value="HemeA_synth_type2"/>
    <property type="match status" value="1"/>
</dbReference>
<keyword evidence="3 12" id="KW-0812">Transmembrane</keyword>
<keyword evidence="4" id="KW-0479">Metal-binding</keyword>
<evidence type="ECO:0000256" key="9">
    <source>
        <dbReference type="ARBA" id="ARBA00023136"/>
    </source>
</evidence>
<organism evidence="13 14">
    <name type="scientific">Thermoflavifilum aggregans</name>
    <dbReference type="NCBI Taxonomy" id="454188"/>
    <lineage>
        <taxon>Bacteria</taxon>
        <taxon>Pseudomonadati</taxon>
        <taxon>Bacteroidota</taxon>
        <taxon>Chitinophagia</taxon>
        <taxon>Chitinophagales</taxon>
        <taxon>Chitinophagaceae</taxon>
        <taxon>Thermoflavifilum</taxon>
    </lineage>
</organism>
<keyword evidence="14" id="KW-1185">Reference proteome</keyword>
<dbReference type="RefSeq" id="WP_100313259.1">
    <property type="nucleotide sequence ID" value="NZ_PGFG01000001.1"/>
</dbReference>
<evidence type="ECO:0000256" key="1">
    <source>
        <dbReference type="ARBA" id="ARBA00001970"/>
    </source>
</evidence>
<feature type="transmembrane region" description="Helical" evidence="12">
    <location>
        <begin position="12"/>
        <end position="31"/>
    </location>
</feature>
<dbReference type="GO" id="GO:0016020">
    <property type="term" value="C:membrane"/>
    <property type="evidence" value="ECO:0007669"/>
    <property type="project" value="UniProtKB-SubCell"/>
</dbReference>
<dbReference type="GO" id="GO:0016653">
    <property type="term" value="F:oxidoreductase activity, acting on NAD(P)H, heme protein as acceptor"/>
    <property type="evidence" value="ECO:0007669"/>
    <property type="project" value="TreeGrafter"/>
</dbReference>
<evidence type="ECO:0000256" key="7">
    <source>
        <dbReference type="ARBA" id="ARBA00023004"/>
    </source>
</evidence>
<dbReference type="EMBL" id="PGFG01000001">
    <property type="protein sequence ID" value="PJJ74545.1"/>
    <property type="molecule type" value="Genomic_DNA"/>
</dbReference>
<dbReference type="PANTHER" id="PTHR23289:SF2">
    <property type="entry name" value="CYTOCHROME C OXIDASE ASSEMBLY PROTEIN COX15 HOMOLOG"/>
    <property type="match status" value="1"/>
</dbReference>
<feature type="transmembrane region" description="Helical" evidence="12">
    <location>
        <begin position="129"/>
        <end position="147"/>
    </location>
</feature>
<feature type="transmembrane region" description="Helical" evidence="12">
    <location>
        <begin position="167"/>
        <end position="187"/>
    </location>
</feature>
<evidence type="ECO:0000256" key="11">
    <source>
        <dbReference type="ARBA" id="ARBA00048044"/>
    </source>
</evidence>
<evidence type="ECO:0000256" key="12">
    <source>
        <dbReference type="SAM" id="Phobius"/>
    </source>
</evidence>
<gene>
    <name evidence="13" type="ORF">BXY57_0103</name>
</gene>
<evidence type="ECO:0000313" key="13">
    <source>
        <dbReference type="EMBL" id="PJJ74545.1"/>
    </source>
</evidence>
<dbReference type="Proteomes" id="UP000230000">
    <property type="component" value="Unassembled WGS sequence"/>
</dbReference>
<keyword evidence="7" id="KW-0408">Iron</keyword>
<accession>A0A2M9CRS7</accession>
<evidence type="ECO:0000256" key="10">
    <source>
        <dbReference type="ARBA" id="ARBA00044501"/>
    </source>
</evidence>
<evidence type="ECO:0000256" key="5">
    <source>
        <dbReference type="ARBA" id="ARBA00022989"/>
    </source>
</evidence>
<keyword evidence="8" id="KW-0350">Heme biosynthesis</keyword>